<feature type="non-terminal residue" evidence="5">
    <location>
        <position position="1"/>
    </location>
</feature>
<dbReference type="AlphaFoldDB" id="A0A371EKI4"/>
<feature type="domain" description="RING-type" evidence="3">
    <location>
        <begin position="84"/>
        <end position="128"/>
    </location>
</feature>
<dbReference type="InterPro" id="IPR002035">
    <property type="entry name" value="VWF_A"/>
</dbReference>
<feature type="region of interest" description="Disordered" evidence="2">
    <location>
        <begin position="244"/>
        <end position="267"/>
    </location>
</feature>
<keyword evidence="1" id="KW-0863">Zinc-finger</keyword>
<dbReference type="PROSITE" id="PS50234">
    <property type="entry name" value="VWFA"/>
    <property type="match status" value="1"/>
</dbReference>
<dbReference type="InterPro" id="IPR036465">
    <property type="entry name" value="vWFA_dom_sf"/>
</dbReference>
<evidence type="ECO:0000256" key="1">
    <source>
        <dbReference type="PROSITE-ProRule" id="PRU00175"/>
    </source>
</evidence>
<feature type="compositionally biased region" description="Low complexity" evidence="2">
    <location>
        <begin position="256"/>
        <end position="267"/>
    </location>
</feature>
<keyword evidence="1" id="KW-0479">Metal-binding</keyword>
<dbReference type="InterPro" id="IPR032838">
    <property type="entry name" value="Vwaint_dom"/>
</dbReference>
<dbReference type="Pfam" id="PF00092">
    <property type="entry name" value="VWA"/>
    <property type="match status" value="1"/>
</dbReference>
<protein>
    <recommendedName>
        <fullName evidence="7">E3 ubiquitin-protein ligase WAV3</fullName>
    </recommendedName>
</protein>
<dbReference type="PROSITE" id="PS50089">
    <property type="entry name" value="ZF_RING_2"/>
    <property type="match status" value="1"/>
</dbReference>
<feature type="region of interest" description="Disordered" evidence="2">
    <location>
        <begin position="165"/>
        <end position="188"/>
    </location>
</feature>
<evidence type="ECO:0000259" key="4">
    <source>
        <dbReference type="PROSITE" id="PS50234"/>
    </source>
</evidence>
<dbReference type="InterPro" id="IPR013083">
    <property type="entry name" value="Znf_RING/FYVE/PHD"/>
</dbReference>
<evidence type="ECO:0000259" key="3">
    <source>
        <dbReference type="PROSITE" id="PS50089"/>
    </source>
</evidence>
<evidence type="ECO:0000313" key="5">
    <source>
        <dbReference type="EMBL" id="RDX66557.1"/>
    </source>
</evidence>
<dbReference type="EMBL" id="QJKJ01013387">
    <property type="protein sequence ID" value="RDX66557.1"/>
    <property type="molecule type" value="Genomic_DNA"/>
</dbReference>
<dbReference type="Pfam" id="PF14624">
    <property type="entry name" value="Vwaint"/>
    <property type="match status" value="1"/>
</dbReference>
<dbReference type="Gene3D" id="3.40.50.410">
    <property type="entry name" value="von Willebrand factor, type A domain"/>
    <property type="match status" value="1"/>
</dbReference>
<organism evidence="5 6">
    <name type="scientific">Mucuna pruriens</name>
    <name type="common">Velvet bean</name>
    <name type="synonym">Dolichos pruriens</name>
    <dbReference type="NCBI Taxonomy" id="157652"/>
    <lineage>
        <taxon>Eukaryota</taxon>
        <taxon>Viridiplantae</taxon>
        <taxon>Streptophyta</taxon>
        <taxon>Embryophyta</taxon>
        <taxon>Tracheophyta</taxon>
        <taxon>Spermatophyta</taxon>
        <taxon>Magnoliopsida</taxon>
        <taxon>eudicotyledons</taxon>
        <taxon>Gunneridae</taxon>
        <taxon>Pentapetalae</taxon>
        <taxon>rosids</taxon>
        <taxon>fabids</taxon>
        <taxon>Fabales</taxon>
        <taxon>Fabaceae</taxon>
        <taxon>Papilionoideae</taxon>
        <taxon>50 kb inversion clade</taxon>
        <taxon>NPAAA clade</taxon>
        <taxon>indigoferoid/millettioid clade</taxon>
        <taxon>Phaseoleae</taxon>
        <taxon>Mucuna</taxon>
    </lineage>
</organism>
<feature type="domain" description="VWFA" evidence="4">
    <location>
        <begin position="271"/>
        <end position="456"/>
    </location>
</feature>
<dbReference type="CDD" id="cd23114">
    <property type="entry name" value="RING-H2_WAVH2"/>
    <property type="match status" value="1"/>
</dbReference>
<proteinExistence type="predicted"/>
<dbReference type="Gene3D" id="3.30.40.10">
    <property type="entry name" value="Zinc/RING finger domain, C3HC4 (zinc finger)"/>
    <property type="match status" value="1"/>
</dbReference>
<keyword evidence="1" id="KW-0862">Zinc</keyword>
<evidence type="ECO:0000313" key="6">
    <source>
        <dbReference type="Proteomes" id="UP000257109"/>
    </source>
</evidence>
<evidence type="ECO:0008006" key="7">
    <source>
        <dbReference type="Google" id="ProtNLM"/>
    </source>
</evidence>
<dbReference type="PANTHER" id="PTHR10579">
    <property type="entry name" value="CALCIUM-ACTIVATED CHLORIDE CHANNEL REGULATOR"/>
    <property type="match status" value="1"/>
</dbReference>
<dbReference type="Proteomes" id="UP000257109">
    <property type="component" value="Unassembled WGS sequence"/>
</dbReference>
<keyword evidence="6" id="KW-1185">Reference proteome</keyword>
<comment type="caution">
    <text evidence="5">The sequence shown here is derived from an EMBL/GenBank/DDBJ whole genome shotgun (WGS) entry which is preliminary data.</text>
</comment>
<gene>
    <name evidence="5" type="ORF">CR513_54656</name>
</gene>
<dbReference type="CDD" id="cd01466">
    <property type="entry name" value="vWA_C3HC4_type"/>
    <property type="match status" value="1"/>
</dbReference>
<dbReference type="PANTHER" id="PTHR10579:SF158">
    <property type="entry name" value="RETROELEMENT POL POLYPROTEIN-LIKE"/>
    <property type="match status" value="1"/>
</dbReference>
<dbReference type="SMART" id="SM00184">
    <property type="entry name" value="RING"/>
    <property type="match status" value="1"/>
</dbReference>
<feature type="region of interest" description="Disordered" evidence="2">
    <location>
        <begin position="42"/>
        <end position="63"/>
    </location>
</feature>
<dbReference type="SMART" id="SM00327">
    <property type="entry name" value="VWA"/>
    <property type="match status" value="1"/>
</dbReference>
<dbReference type="GO" id="GO:0008270">
    <property type="term" value="F:zinc ion binding"/>
    <property type="evidence" value="ECO:0007669"/>
    <property type="project" value="UniProtKB-KW"/>
</dbReference>
<dbReference type="InterPro" id="IPR001841">
    <property type="entry name" value="Znf_RING"/>
</dbReference>
<dbReference type="Pfam" id="PF17123">
    <property type="entry name" value="zf-RING_11"/>
    <property type="match status" value="1"/>
</dbReference>
<name>A0A371EKI4_MUCPR</name>
<sequence length="720" mass="78493">MGSRWRKVKLAIGINMCVQLPKTMDNSSTSIGSATAFSDRVSPSADASAHRSTSSLRLSRSKSKSSKVRIAHYPFPPSQYKGTCAICLNSMKPGQGHAIFTAECSHSFHFQCITSNVKHGNRICPVCRAKWKEVPIQSRSSSKASHDINRVNSPRNDAWTTVLGRLPSQQGGTGPRNESSNNVTEPAIYDDDDEVLDQLMSLTNNMNEADHNVINPMEIRTYPEVSAVPKSASHDNFAVLIHLKAPPRSGRHRNSAESSSSSPQNSSAPIDLVTVLDVSGSMSGTKIALLKRAMGFVIQNLSSLDRLSVITFSSTARRIFPLRRMTDAGKQEALLAVNSLVPNGVTNIAEGLRKGAKVFADRRWKNPVGSIILLSDGQDSSINSSSRGNVRTDYRSLVPNSIHHNNGMGLHIPVHAFGFGVDHDATAMHSISEISGGTFSFIEAEDVIQDAFAQCIGGLLSVVVQELQVEVRCVHPHLQLGSVKAGSYQTSLIDSGKMASIKVGDLYAEEERDFLVTVNVPVDKTSDEMSLLIVRGVYKNPVTKEMVGLGVNNEVKIQRPNVARDVVVSIEVDKQRNRLRAAEAMAEARVKAERGDLSAAVSVLESCHQALSATISAQAGDQLCIALSAELKEMQERMANQRVYDQSGRAYVLSGLCSHSWQRATARGDSTDSTSFVHAYRTPSMVDMVTRSQTMLLRAPQTANVVRPVRSYSDRQRRKE</sequence>
<accession>A0A371EKI4</accession>
<dbReference type="SUPFAM" id="SSF53300">
    <property type="entry name" value="vWA-like"/>
    <property type="match status" value="1"/>
</dbReference>
<dbReference type="SUPFAM" id="SSF57850">
    <property type="entry name" value="RING/U-box"/>
    <property type="match status" value="1"/>
</dbReference>
<dbReference type="InterPro" id="IPR051266">
    <property type="entry name" value="CLCR"/>
</dbReference>
<evidence type="ECO:0000256" key="2">
    <source>
        <dbReference type="SAM" id="MobiDB-lite"/>
    </source>
</evidence>
<reference evidence="5" key="1">
    <citation type="submission" date="2018-05" db="EMBL/GenBank/DDBJ databases">
        <title>Draft genome of Mucuna pruriens seed.</title>
        <authorList>
            <person name="Nnadi N.E."/>
            <person name="Vos R."/>
            <person name="Hasami M.H."/>
            <person name="Devisetty U.K."/>
            <person name="Aguiy J.C."/>
        </authorList>
    </citation>
    <scope>NUCLEOTIDE SEQUENCE [LARGE SCALE GENOMIC DNA]</scope>
    <source>
        <strain evidence="5">JCA_2017</strain>
    </source>
</reference>
<dbReference type="OrthoDB" id="687730at2759"/>